<dbReference type="Proteomes" id="UP001430374">
    <property type="component" value="Unassembled WGS sequence"/>
</dbReference>
<evidence type="ECO:0008006" key="4">
    <source>
        <dbReference type="Google" id="ProtNLM"/>
    </source>
</evidence>
<comment type="caution">
    <text evidence="2">The sequence shown here is derived from an EMBL/GenBank/DDBJ whole genome shotgun (WGS) entry which is preliminary data.</text>
</comment>
<name>A0ABS9C7Y7_9FLAO</name>
<dbReference type="Gene3D" id="2.180.10.10">
    <property type="entry name" value="RHS repeat-associated core"/>
    <property type="match status" value="1"/>
</dbReference>
<reference evidence="2" key="1">
    <citation type="submission" date="2021-08" db="EMBL/GenBank/DDBJ databases">
        <title>Complete genome sequence of Chryseobacterium sp strain PS-8.</title>
        <authorList>
            <person name="Das S.K."/>
        </authorList>
    </citation>
    <scope>NUCLEOTIDE SEQUENCE</scope>
    <source>
        <strain evidence="2">PS-8</strain>
    </source>
</reference>
<gene>
    <name evidence="2" type="ORF">H9Q08_13815</name>
</gene>
<sequence length="1135" mass="127407">MRQIKPFTFLLILFQSAMMYSQGTGFIPPSPQSFSFVKATNVVSENEHTGSASVSIPLFTYKSNKLSTDISLIYSGAGVKVDDLPNDAGMTWVVNAGGVITRTVNGLIDEKATMRMNKPEAELIQKTASDCAADEEIRTACYTPQQMDTERDIFDFRFGDLSGSFYLDENFIPVFLKNDSDVRIKNILPANETDNRKFIGFELTTKEGIQYIFGGSIAYWETTASKAMPANPPGDYAITSFFLKEIQYLNGEKIFFSYEDTPLVTNSISKIHTRYLYSAGLGTGIMPNLDPELIVLTQTHYTKNKKRILSISNSENTDVLNFIYSERTDSDFKKYLSGIEYKVNNSVFKKIAFDYLFENSNPPQNIQRFYLTQLNYYNNNVFEKKYQFNYNNPLDLPARLTHGQDMYGYFNGHSENGSLIAAFFGDATPSAAYLPSILSTFGNRRPDFAFASKGTLKEVIYPTGGKTKFEYEAPKTKALFKTKVNMGEDLFSSGGTSTQLIENLHFDQTLQFTLTTYSGDASPNHMKIANFTVKDLDSNIQIYANGKSYGYAPQDSITGSFSVQKNRRYLISFTPRGNAELKYSYSHKDPIDNFGIRLKSVTHSENNQVSEYKRLYYCPAALYTAKEEDINESEMMIVPYVKYATFDEFHENMNMAVTYSAHNSTNSSPLYNSRLQERYPVVTTSLGGDHFENGGYQKTFRKDSDDALVRIQPSSGSGYGAGTPSSGTGYGGLSIIQALPNFFGTLLNDVYFPAKGNRLSFSGTLQNTKYFVKRNGSIYKNKQVQNQYRYNILKTNPNLFVSKVFNDLTDANCPTGNVQRIANFYMTMYKNYTVDTKIEKETVTDYIDEVPLTLYNNLDDYWAAENLNTSESAYRKLITTTNYEYSSMPNHNQVTRQTITTPENSITETNYKYAHEKNNQLMISKNMIGIPLETTTTQTVGGVTKTLGKTETVYPASLPTPQAGNLMLPLSQKSYDKLNSTSSTDITYDKYDEKGNILQYTTKDAIPVAIVWGYHKTQPIAKVEGITYDQLTSSVPVSGIVTASDNDAADPLQESLLLDALSSFRKQSALSGKLISTYTYDPLIGVTSITPPSGVRQTYTYDSANRLKETGVRGKNSAGSYINKKMSENKYNYKP</sequence>
<dbReference type="RefSeq" id="WP_235131818.1">
    <property type="nucleotide sequence ID" value="NZ_JACSGT010000001.1"/>
</dbReference>
<evidence type="ECO:0000313" key="3">
    <source>
        <dbReference type="Proteomes" id="UP001430374"/>
    </source>
</evidence>
<dbReference type="EMBL" id="JACSGT010000001">
    <property type="protein sequence ID" value="MCF2220373.1"/>
    <property type="molecule type" value="Genomic_DNA"/>
</dbReference>
<accession>A0ABS9C7Y7</accession>
<keyword evidence="3" id="KW-1185">Reference proteome</keyword>
<protein>
    <recommendedName>
        <fullName evidence="4">YD repeat-containing protein</fullName>
    </recommendedName>
</protein>
<feature type="chain" id="PRO_5045719868" description="YD repeat-containing protein" evidence="1">
    <location>
        <begin position="22"/>
        <end position="1135"/>
    </location>
</feature>
<organism evidence="2 3">
    <name type="scientific">Chryseobacterium indicum</name>
    <dbReference type="NCBI Taxonomy" id="2766954"/>
    <lineage>
        <taxon>Bacteria</taxon>
        <taxon>Pseudomonadati</taxon>
        <taxon>Bacteroidota</taxon>
        <taxon>Flavobacteriia</taxon>
        <taxon>Flavobacteriales</taxon>
        <taxon>Weeksellaceae</taxon>
        <taxon>Chryseobacterium group</taxon>
        <taxon>Chryseobacterium</taxon>
    </lineage>
</organism>
<keyword evidence="1" id="KW-0732">Signal</keyword>
<evidence type="ECO:0000256" key="1">
    <source>
        <dbReference type="SAM" id="SignalP"/>
    </source>
</evidence>
<proteinExistence type="predicted"/>
<evidence type="ECO:0000313" key="2">
    <source>
        <dbReference type="EMBL" id="MCF2220373.1"/>
    </source>
</evidence>
<feature type="signal peptide" evidence="1">
    <location>
        <begin position="1"/>
        <end position="21"/>
    </location>
</feature>